<keyword evidence="3" id="KW-1185">Reference proteome</keyword>
<comment type="caution">
    <text evidence="2">The sequence shown here is derived from an EMBL/GenBank/DDBJ whole genome shotgun (WGS) entry which is preliminary data.</text>
</comment>
<sequence>MVNAIGDSLNVLRQNQTVSSSHTAPVAPVQQGPQPTRALPKHRLASYGRWASSTKEQHQVSASQVALQALQQASSSLSHIRQQLYRVIRSGSGEMSQQPLFQAEQERQRLSQIRPHYRGQLLLDHHFNLLSQTPAAPHAFVLRSVDLTVPKQRDERILVQLGQRSLHVTLAAGLDRQQLNKVLANALAPLGLNVELINGECLFKAPSSVWQQVQEGLLMMGEGQRLPAGELRNIHLDERFSLQDPREWGFKADSNLKQTLAKVTKTQQKIDAQIQGILATHAALLSQMQTSMATIQPQAELQLLAKFMQPQPFVYQLTSLMAQGNANRDQVTALLG</sequence>
<feature type="compositionally biased region" description="Low complexity" evidence="1">
    <location>
        <begin position="24"/>
        <end position="35"/>
    </location>
</feature>
<feature type="region of interest" description="Disordered" evidence="1">
    <location>
        <begin position="16"/>
        <end position="38"/>
    </location>
</feature>
<evidence type="ECO:0000313" key="3">
    <source>
        <dbReference type="Proteomes" id="UP000761574"/>
    </source>
</evidence>
<organism evidence="2 3">
    <name type="scientific">Shewanella algidipiscicola</name>
    <dbReference type="NCBI Taxonomy" id="614070"/>
    <lineage>
        <taxon>Bacteria</taxon>
        <taxon>Pseudomonadati</taxon>
        <taxon>Pseudomonadota</taxon>
        <taxon>Gammaproteobacteria</taxon>
        <taxon>Alteromonadales</taxon>
        <taxon>Shewanellaceae</taxon>
        <taxon>Shewanella</taxon>
    </lineage>
</organism>
<evidence type="ECO:0008006" key="4">
    <source>
        <dbReference type="Google" id="ProtNLM"/>
    </source>
</evidence>
<evidence type="ECO:0000313" key="2">
    <source>
        <dbReference type="EMBL" id="GIU41524.1"/>
    </source>
</evidence>
<accession>A0ABQ4P207</accession>
<dbReference type="EMBL" id="BPFB01000001">
    <property type="protein sequence ID" value="GIU41524.1"/>
    <property type="molecule type" value="Genomic_DNA"/>
</dbReference>
<dbReference type="RefSeq" id="WP_119979249.1">
    <property type="nucleotide sequence ID" value="NZ_BPFB01000001.1"/>
</dbReference>
<name>A0ABQ4P207_9GAMM</name>
<evidence type="ECO:0000256" key="1">
    <source>
        <dbReference type="SAM" id="MobiDB-lite"/>
    </source>
</evidence>
<proteinExistence type="predicted"/>
<dbReference type="Proteomes" id="UP000761574">
    <property type="component" value="Unassembled WGS sequence"/>
</dbReference>
<protein>
    <recommendedName>
        <fullName evidence="4">Flagellar hook-length control protein FliK</fullName>
    </recommendedName>
</protein>
<gene>
    <name evidence="2" type="ORF">TUM4630_00310</name>
</gene>
<reference evidence="2 3" key="1">
    <citation type="submission" date="2021-05" db="EMBL/GenBank/DDBJ databases">
        <title>Molecular characterization for Shewanella algae harboring chromosomal blaOXA-55-like strains isolated from clinical and environment sample.</title>
        <authorList>
            <person name="Ohama Y."/>
            <person name="Aoki K."/>
            <person name="Harada S."/>
            <person name="Moriya K."/>
            <person name="Ishii Y."/>
            <person name="Tateda K."/>
        </authorList>
    </citation>
    <scope>NUCLEOTIDE SEQUENCE [LARGE SCALE GENOMIC DNA]</scope>
    <source>
        <strain evidence="2 3">LMG 23746</strain>
    </source>
</reference>